<accession>A0ABW7N7T2</accession>
<dbReference type="Gene3D" id="3.30.160.670">
    <property type="match status" value="1"/>
</dbReference>
<dbReference type="Pfam" id="PF13590">
    <property type="entry name" value="DUF4136"/>
    <property type="match status" value="1"/>
</dbReference>
<dbReference type="EMBL" id="JBIPKE010000015">
    <property type="protein sequence ID" value="MFH6983564.1"/>
    <property type="molecule type" value="Genomic_DNA"/>
</dbReference>
<proteinExistence type="predicted"/>
<evidence type="ECO:0000313" key="4">
    <source>
        <dbReference type="Proteomes" id="UP001610063"/>
    </source>
</evidence>
<evidence type="ECO:0000313" key="3">
    <source>
        <dbReference type="EMBL" id="MFH6983564.1"/>
    </source>
</evidence>
<evidence type="ECO:0000256" key="1">
    <source>
        <dbReference type="SAM" id="SignalP"/>
    </source>
</evidence>
<feature type="signal peptide" evidence="1">
    <location>
        <begin position="1"/>
        <end position="26"/>
    </location>
</feature>
<feature type="domain" description="DUF4136" evidence="2">
    <location>
        <begin position="33"/>
        <end position="176"/>
    </location>
</feature>
<protein>
    <submittedName>
        <fullName evidence="3">DUF4136 domain-containing protein</fullName>
    </submittedName>
</protein>
<organism evidence="3 4">
    <name type="scientific">Marinoscillum luteum</name>
    <dbReference type="NCBI Taxonomy" id="861051"/>
    <lineage>
        <taxon>Bacteria</taxon>
        <taxon>Pseudomonadati</taxon>
        <taxon>Bacteroidota</taxon>
        <taxon>Cytophagia</taxon>
        <taxon>Cytophagales</taxon>
        <taxon>Reichenbachiellaceae</taxon>
        <taxon>Marinoscillum</taxon>
    </lineage>
</organism>
<dbReference type="InterPro" id="IPR025411">
    <property type="entry name" value="DUF4136"/>
</dbReference>
<keyword evidence="1" id="KW-0732">Signal</keyword>
<feature type="chain" id="PRO_5047070858" evidence="1">
    <location>
        <begin position="27"/>
        <end position="193"/>
    </location>
</feature>
<gene>
    <name evidence="3" type="ORF">ACHKAR_08950</name>
</gene>
<dbReference type="PROSITE" id="PS51257">
    <property type="entry name" value="PROKAR_LIPOPROTEIN"/>
    <property type="match status" value="1"/>
</dbReference>
<evidence type="ECO:0000259" key="2">
    <source>
        <dbReference type="Pfam" id="PF13590"/>
    </source>
</evidence>
<sequence>MSNRISSLGKSSLFLLLFSFLFSCHPKVVDFVNTKSNFNAFDSYLVVNFKANQTDISEEGRRILSEIEQNIHLEMNRRAYRPINTNPDLVVRYELISNQAIKTQQNNYGYSPYSTFPSQSYITVKAVLESALLIEITDVKTKKLVWQASVDMDKYTKKSKQEEIIKDAVTNLFDTYLYRANSNTPDESLISAK</sequence>
<name>A0ABW7N7T2_9BACT</name>
<dbReference type="RefSeq" id="WP_395417114.1">
    <property type="nucleotide sequence ID" value="NZ_JBIPKE010000015.1"/>
</dbReference>
<dbReference type="Proteomes" id="UP001610063">
    <property type="component" value="Unassembled WGS sequence"/>
</dbReference>
<comment type="caution">
    <text evidence="3">The sequence shown here is derived from an EMBL/GenBank/DDBJ whole genome shotgun (WGS) entry which is preliminary data.</text>
</comment>
<reference evidence="3 4" key="1">
    <citation type="journal article" date="2013" name="Int. J. Syst. Evol. Microbiol.">
        <title>Marinoscillum luteum sp. nov., isolated from marine sediment.</title>
        <authorList>
            <person name="Cha I.T."/>
            <person name="Park S.J."/>
            <person name="Kim S.J."/>
            <person name="Kim J.G."/>
            <person name="Jung M.Y."/>
            <person name="Shin K.S."/>
            <person name="Kwon K.K."/>
            <person name="Yang S.H."/>
            <person name="Seo Y.S."/>
            <person name="Rhee S.K."/>
        </authorList>
    </citation>
    <scope>NUCLEOTIDE SEQUENCE [LARGE SCALE GENOMIC DNA]</scope>
    <source>
        <strain evidence="3 4">KCTC 23939</strain>
    </source>
</reference>
<keyword evidence="4" id="KW-1185">Reference proteome</keyword>